<dbReference type="InterPro" id="IPR001138">
    <property type="entry name" value="Zn2Cys6_DnaBD"/>
</dbReference>
<evidence type="ECO:0000256" key="4">
    <source>
        <dbReference type="ARBA" id="ARBA00023163"/>
    </source>
</evidence>
<organism evidence="7 8">
    <name type="scientific">Penicillium daleae</name>
    <dbReference type="NCBI Taxonomy" id="63821"/>
    <lineage>
        <taxon>Eukaryota</taxon>
        <taxon>Fungi</taxon>
        <taxon>Dikarya</taxon>
        <taxon>Ascomycota</taxon>
        <taxon>Pezizomycotina</taxon>
        <taxon>Eurotiomycetes</taxon>
        <taxon>Eurotiomycetidae</taxon>
        <taxon>Eurotiales</taxon>
        <taxon>Aspergillaceae</taxon>
        <taxon>Penicillium</taxon>
    </lineage>
</organism>
<keyword evidence="2" id="KW-0805">Transcription regulation</keyword>
<dbReference type="GO" id="GO:0005634">
    <property type="term" value="C:nucleus"/>
    <property type="evidence" value="ECO:0007669"/>
    <property type="project" value="UniProtKB-SubCell"/>
</dbReference>
<dbReference type="Pfam" id="PF11951">
    <property type="entry name" value="Fungal_trans_2"/>
    <property type="match status" value="1"/>
</dbReference>
<sequence length="436" mass="49540">MPATPLASKARVRTRTGCLQCRQRRKKCDERRPTCRRCIDNNATCAWPSKINQPIDGRRREARRWKSKPSSADDEHRQLYAHFATVVMPRLVRPKCPSECIDQSYMLHLAHEFPPLMAIMLAIAAVDLSREALAMDRYLCSLRGLQEGLADATDAGNEDGFLATTILLCVFENLRSDSPPSIGLHAKAAGVLLSRRKPGKGPESLSEPDVVFERTCAESFLYHSTLMMLLDPSLDLVISNIPCCLIKRPADTPGQEQDVPRFVLEESWQFFIMVAEVTRLARLSRPLFPIERQTWTHLQAELVQYKCTGAMDDVMKSLYVYTAQILLLKADHLRTAMQRTAEMRVLFQKGLATLEIVDAQKYLIGYSLWPVAVLGAIALGESEQRTIDNTIDPWARRGRGQAVRLRDRLKTIWTTLEEGDQETFLLRRLHLMMNMT</sequence>
<evidence type="ECO:0000313" key="8">
    <source>
        <dbReference type="Proteomes" id="UP001213681"/>
    </source>
</evidence>
<evidence type="ECO:0000256" key="3">
    <source>
        <dbReference type="ARBA" id="ARBA00023125"/>
    </source>
</evidence>
<accession>A0AAD6G5H4</accession>
<name>A0AAD6G5H4_9EURO</name>
<evidence type="ECO:0000256" key="5">
    <source>
        <dbReference type="ARBA" id="ARBA00023242"/>
    </source>
</evidence>
<dbReference type="GO" id="GO:0000981">
    <property type="term" value="F:DNA-binding transcription factor activity, RNA polymerase II-specific"/>
    <property type="evidence" value="ECO:0007669"/>
    <property type="project" value="InterPro"/>
</dbReference>
<keyword evidence="3" id="KW-0238">DNA-binding</keyword>
<keyword evidence="5" id="KW-0539">Nucleus</keyword>
<dbReference type="Pfam" id="PF00172">
    <property type="entry name" value="Zn_clus"/>
    <property type="match status" value="1"/>
</dbReference>
<comment type="subcellular location">
    <subcellularLocation>
        <location evidence="1">Nucleus</location>
    </subcellularLocation>
</comment>
<protein>
    <recommendedName>
        <fullName evidence="6">Zn(2)-C6 fungal-type domain-containing protein</fullName>
    </recommendedName>
</protein>
<dbReference type="GeneID" id="81594758"/>
<dbReference type="GO" id="GO:0008270">
    <property type="term" value="F:zinc ion binding"/>
    <property type="evidence" value="ECO:0007669"/>
    <property type="project" value="InterPro"/>
</dbReference>
<reference evidence="7" key="2">
    <citation type="journal article" date="2023" name="IMA Fungus">
        <title>Comparative genomic study of the Penicillium genus elucidates a diverse pangenome and 15 lateral gene transfer events.</title>
        <authorList>
            <person name="Petersen C."/>
            <person name="Sorensen T."/>
            <person name="Nielsen M.R."/>
            <person name="Sondergaard T.E."/>
            <person name="Sorensen J.L."/>
            <person name="Fitzpatrick D.A."/>
            <person name="Frisvad J.C."/>
            <person name="Nielsen K.L."/>
        </authorList>
    </citation>
    <scope>NUCLEOTIDE SEQUENCE</scope>
    <source>
        <strain evidence="7">IBT 16125</strain>
    </source>
</reference>
<dbReference type="EMBL" id="JAPVEA010000002">
    <property type="protein sequence ID" value="KAJ5459580.1"/>
    <property type="molecule type" value="Genomic_DNA"/>
</dbReference>
<keyword evidence="8" id="KW-1185">Reference proteome</keyword>
<dbReference type="AlphaFoldDB" id="A0AAD6G5H4"/>
<proteinExistence type="predicted"/>
<reference evidence="7" key="1">
    <citation type="submission" date="2022-12" db="EMBL/GenBank/DDBJ databases">
        <authorList>
            <person name="Petersen C."/>
        </authorList>
    </citation>
    <scope>NUCLEOTIDE SEQUENCE</scope>
    <source>
        <strain evidence="7">IBT 16125</strain>
    </source>
</reference>
<comment type="caution">
    <text evidence="7">The sequence shown here is derived from an EMBL/GenBank/DDBJ whole genome shotgun (WGS) entry which is preliminary data.</text>
</comment>
<dbReference type="CDD" id="cd00067">
    <property type="entry name" value="GAL4"/>
    <property type="match status" value="1"/>
</dbReference>
<dbReference type="InterPro" id="IPR021858">
    <property type="entry name" value="Fun_TF"/>
</dbReference>
<dbReference type="InterPro" id="IPR036864">
    <property type="entry name" value="Zn2-C6_fun-type_DNA-bd_sf"/>
</dbReference>
<dbReference type="GO" id="GO:0003677">
    <property type="term" value="F:DNA binding"/>
    <property type="evidence" value="ECO:0007669"/>
    <property type="project" value="UniProtKB-KW"/>
</dbReference>
<dbReference type="SMART" id="SM00066">
    <property type="entry name" value="GAL4"/>
    <property type="match status" value="1"/>
</dbReference>
<evidence type="ECO:0000256" key="1">
    <source>
        <dbReference type="ARBA" id="ARBA00004123"/>
    </source>
</evidence>
<dbReference type="PROSITE" id="PS50048">
    <property type="entry name" value="ZN2_CY6_FUNGAL_2"/>
    <property type="match status" value="1"/>
</dbReference>
<keyword evidence="4" id="KW-0804">Transcription</keyword>
<evidence type="ECO:0000313" key="7">
    <source>
        <dbReference type="EMBL" id="KAJ5459580.1"/>
    </source>
</evidence>
<dbReference type="Gene3D" id="4.10.240.10">
    <property type="entry name" value="Zn(2)-C6 fungal-type DNA-binding domain"/>
    <property type="match status" value="1"/>
</dbReference>
<evidence type="ECO:0000256" key="2">
    <source>
        <dbReference type="ARBA" id="ARBA00023015"/>
    </source>
</evidence>
<gene>
    <name evidence="7" type="ORF">N7458_001132</name>
</gene>
<dbReference type="PROSITE" id="PS00463">
    <property type="entry name" value="ZN2_CY6_FUNGAL_1"/>
    <property type="match status" value="1"/>
</dbReference>
<dbReference type="PANTHER" id="PTHR37534:SF46">
    <property type="entry name" value="ZN(II)2CYS6 TRANSCRIPTION FACTOR (EUROFUNG)"/>
    <property type="match status" value="1"/>
</dbReference>
<evidence type="ECO:0000259" key="6">
    <source>
        <dbReference type="PROSITE" id="PS50048"/>
    </source>
</evidence>
<dbReference type="SUPFAM" id="SSF57701">
    <property type="entry name" value="Zn2/Cys6 DNA-binding domain"/>
    <property type="match status" value="1"/>
</dbReference>
<dbReference type="RefSeq" id="XP_056768622.1">
    <property type="nucleotide sequence ID" value="XM_056904515.1"/>
</dbReference>
<dbReference type="PANTHER" id="PTHR37534">
    <property type="entry name" value="TRANSCRIPTIONAL ACTIVATOR PROTEIN UGA3"/>
    <property type="match status" value="1"/>
</dbReference>
<feature type="domain" description="Zn(2)-C6 fungal-type" evidence="6">
    <location>
        <begin position="17"/>
        <end position="47"/>
    </location>
</feature>
<dbReference type="Proteomes" id="UP001213681">
    <property type="component" value="Unassembled WGS sequence"/>
</dbReference>